<evidence type="ECO:0000313" key="2">
    <source>
        <dbReference type="EMBL" id="KAF2480420.1"/>
    </source>
</evidence>
<gene>
    <name evidence="2" type="ORF">BDY17DRAFT_192504</name>
</gene>
<protein>
    <submittedName>
        <fullName evidence="2">S-adenosyl-L-methionine-dependent methyltransferase</fullName>
    </submittedName>
</protein>
<sequence>MDARETASLHIDSDRDSQEGTTYSLNSAATRYRYENGRTYSAYREFQYWGPNDLRMLNHENIVHHLCLLTMEDRLFLAPVENPQRVLDIGTGRGLWAVRDMADKFPNAQITGVDISPQPERSQPLNVEFIQDDVLSPWVGYGDGEESYDLIHIRGLFGSVADWPALYAEIFRHLKPGGYIEQMEFSVHNRSDDGTLAPDAVLAKWSAYAKEAGERNGTTAEIAEQMFELIREAGFEDVTLKRYKWPIGTWSRDALHKKIGYWNVVNWEQGVEGWAMHLFTNVLGWTKERVDEWVKTVHEALKDRKQHVYHYAPLVYARKPERSV</sequence>
<dbReference type="Proteomes" id="UP000799767">
    <property type="component" value="Unassembled WGS sequence"/>
</dbReference>
<dbReference type="EMBL" id="MU001639">
    <property type="protein sequence ID" value="KAF2480420.1"/>
    <property type="molecule type" value="Genomic_DNA"/>
</dbReference>
<dbReference type="PANTHER" id="PTHR43591:SF105">
    <property type="entry name" value="METHYLTRANSFERASE DOMAIN-CONTAINING PROTEIN-RELATED"/>
    <property type="match status" value="1"/>
</dbReference>
<reference evidence="2" key="1">
    <citation type="journal article" date="2020" name="Stud. Mycol.">
        <title>101 Dothideomycetes genomes: a test case for predicting lifestyles and emergence of pathogens.</title>
        <authorList>
            <person name="Haridas S."/>
            <person name="Albert R."/>
            <person name="Binder M."/>
            <person name="Bloem J."/>
            <person name="Labutti K."/>
            <person name="Salamov A."/>
            <person name="Andreopoulos B."/>
            <person name="Baker S."/>
            <person name="Barry K."/>
            <person name="Bills G."/>
            <person name="Bluhm B."/>
            <person name="Cannon C."/>
            <person name="Castanera R."/>
            <person name="Culley D."/>
            <person name="Daum C."/>
            <person name="Ezra D."/>
            <person name="Gonzalez J."/>
            <person name="Henrissat B."/>
            <person name="Kuo A."/>
            <person name="Liang C."/>
            <person name="Lipzen A."/>
            <person name="Lutzoni F."/>
            <person name="Magnuson J."/>
            <person name="Mondo S."/>
            <person name="Nolan M."/>
            <person name="Ohm R."/>
            <person name="Pangilinan J."/>
            <person name="Park H.-J."/>
            <person name="Ramirez L."/>
            <person name="Alfaro M."/>
            <person name="Sun H."/>
            <person name="Tritt A."/>
            <person name="Yoshinaga Y."/>
            <person name="Zwiers L.-H."/>
            <person name="Turgeon B."/>
            <person name="Goodwin S."/>
            <person name="Spatafora J."/>
            <person name="Crous P."/>
            <person name="Grigoriev I."/>
        </authorList>
    </citation>
    <scope>NUCLEOTIDE SEQUENCE</scope>
    <source>
        <strain evidence="2">CBS 113389</strain>
    </source>
</reference>
<dbReference type="Gene3D" id="3.40.50.150">
    <property type="entry name" value="Vaccinia Virus protein VP39"/>
    <property type="match status" value="1"/>
</dbReference>
<proteinExistence type="predicted"/>
<dbReference type="AlphaFoldDB" id="A0A6A6PK39"/>
<dbReference type="OrthoDB" id="2013972at2759"/>
<dbReference type="CDD" id="cd02440">
    <property type="entry name" value="AdoMet_MTases"/>
    <property type="match status" value="1"/>
</dbReference>
<dbReference type="RefSeq" id="XP_033586990.1">
    <property type="nucleotide sequence ID" value="XM_033730020.1"/>
</dbReference>
<dbReference type="SUPFAM" id="SSF53335">
    <property type="entry name" value="S-adenosyl-L-methionine-dependent methyltransferases"/>
    <property type="match status" value="1"/>
</dbReference>
<keyword evidence="2" id="KW-0808">Transferase</keyword>
<organism evidence="2 3">
    <name type="scientific">Neohortaea acidophila</name>
    <dbReference type="NCBI Taxonomy" id="245834"/>
    <lineage>
        <taxon>Eukaryota</taxon>
        <taxon>Fungi</taxon>
        <taxon>Dikarya</taxon>
        <taxon>Ascomycota</taxon>
        <taxon>Pezizomycotina</taxon>
        <taxon>Dothideomycetes</taxon>
        <taxon>Dothideomycetidae</taxon>
        <taxon>Mycosphaerellales</taxon>
        <taxon>Teratosphaeriaceae</taxon>
        <taxon>Neohortaea</taxon>
    </lineage>
</organism>
<keyword evidence="2" id="KW-0489">Methyltransferase</keyword>
<feature type="compositionally biased region" description="Basic and acidic residues" evidence="1">
    <location>
        <begin position="1"/>
        <end position="18"/>
    </location>
</feature>
<dbReference type="Pfam" id="PF13489">
    <property type="entry name" value="Methyltransf_23"/>
    <property type="match status" value="1"/>
</dbReference>
<name>A0A6A6PK39_9PEZI</name>
<dbReference type="GO" id="GO:0032259">
    <property type="term" value="P:methylation"/>
    <property type="evidence" value="ECO:0007669"/>
    <property type="project" value="UniProtKB-KW"/>
</dbReference>
<dbReference type="PANTHER" id="PTHR43591">
    <property type="entry name" value="METHYLTRANSFERASE"/>
    <property type="match status" value="1"/>
</dbReference>
<feature type="region of interest" description="Disordered" evidence="1">
    <location>
        <begin position="1"/>
        <end position="22"/>
    </location>
</feature>
<dbReference type="GeneID" id="54471022"/>
<dbReference type="InterPro" id="IPR029063">
    <property type="entry name" value="SAM-dependent_MTases_sf"/>
</dbReference>
<keyword evidence="3" id="KW-1185">Reference proteome</keyword>
<accession>A0A6A6PK39</accession>
<evidence type="ECO:0000313" key="3">
    <source>
        <dbReference type="Proteomes" id="UP000799767"/>
    </source>
</evidence>
<dbReference type="GO" id="GO:0008168">
    <property type="term" value="F:methyltransferase activity"/>
    <property type="evidence" value="ECO:0007669"/>
    <property type="project" value="UniProtKB-KW"/>
</dbReference>
<evidence type="ECO:0000256" key="1">
    <source>
        <dbReference type="SAM" id="MobiDB-lite"/>
    </source>
</evidence>